<name>A0ABS0SHQ9_9HYPH</name>
<organism evidence="2 3">
    <name type="scientific">Aquamicrobium zhengzhouense</name>
    <dbReference type="NCBI Taxonomy" id="2781738"/>
    <lineage>
        <taxon>Bacteria</taxon>
        <taxon>Pseudomonadati</taxon>
        <taxon>Pseudomonadota</taxon>
        <taxon>Alphaproteobacteria</taxon>
        <taxon>Hyphomicrobiales</taxon>
        <taxon>Phyllobacteriaceae</taxon>
        <taxon>Aquamicrobium</taxon>
    </lineage>
</organism>
<sequence length="150" mass="15957">MRGDCLLARPTQGSRNWRSRLFLLVGLGLAASLAGCGSKGFSLEDAVPDMSVTTGSVPAGITPDSDEWTIRNVVSSALVSEGGEKGIGWANVVSGSSGTIRNIRESRAGGVLCRDFSATRESYEGVFLYEGQACMASANLWSMNRFERVE</sequence>
<dbReference type="Pfam" id="PF16998">
    <property type="entry name" value="17kDa_Anti_2"/>
    <property type="match status" value="1"/>
</dbReference>
<evidence type="ECO:0000259" key="1">
    <source>
        <dbReference type="Pfam" id="PF16998"/>
    </source>
</evidence>
<feature type="domain" description="Surface antigen" evidence="1">
    <location>
        <begin position="40"/>
        <end position="148"/>
    </location>
</feature>
<gene>
    <name evidence="2" type="ORF">IOD40_15005</name>
</gene>
<evidence type="ECO:0000313" key="2">
    <source>
        <dbReference type="EMBL" id="MBI1621968.1"/>
    </source>
</evidence>
<evidence type="ECO:0000313" key="3">
    <source>
        <dbReference type="Proteomes" id="UP000601789"/>
    </source>
</evidence>
<comment type="caution">
    <text evidence="2">The sequence shown here is derived from an EMBL/GenBank/DDBJ whole genome shotgun (WGS) entry which is preliminary data.</text>
</comment>
<proteinExistence type="predicted"/>
<dbReference type="EMBL" id="JADGMQ010000012">
    <property type="protein sequence ID" value="MBI1621968.1"/>
    <property type="molecule type" value="Genomic_DNA"/>
</dbReference>
<dbReference type="InterPro" id="IPR032635">
    <property type="entry name" value="Anti_2"/>
</dbReference>
<keyword evidence="3" id="KW-1185">Reference proteome</keyword>
<protein>
    <recommendedName>
        <fullName evidence="1">Surface antigen domain-containing protein</fullName>
    </recommendedName>
</protein>
<accession>A0ABS0SHQ9</accession>
<dbReference type="Proteomes" id="UP000601789">
    <property type="component" value="Unassembled WGS sequence"/>
</dbReference>
<reference evidence="2 3" key="1">
    <citation type="submission" date="2020-10" db="EMBL/GenBank/DDBJ databases">
        <title>Aquamicrobium zhengzhouensis sp. nov., a exopolysaccharide producing bacterium isolated from farmland soil.</title>
        <authorList>
            <person name="Wang X."/>
        </authorList>
    </citation>
    <scope>NUCLEOTIDE SEQUENCE [LARGE SCALE GENOMIC DNA]</scope>
    <source>
        <strain evidence="3">cd-1</strain>
    </source>
</reference>